<organism evidence="1">
    <name type="scientific">Arundo donax</name>
    <name type="common">Giant reed</name>
    <name type="synonym">Donax arundinaceus</name>
    <dbReference type="NCBI Taxonomy" id="35708"/>
    <lineage>
        <taxon>Eukaryota</taxon>
        <taxon>Viridiplantae</taxon>
        <taxon>Streptophyta</taxon>
        <taxon>Embryophyta</taxon>
        <taxon>Tracheophyta</taxon>
        <taxon>Spermatophyta</taxon>
        <taxon>Magnoliopsida</taxon>
        <taxon>Liliopsida</taxon>
        <taxon>Poales</taxon>
        <taxon>Poaceae</taxon>
        <taxon>PACMAD clade</taxon>
        <taxon>Arundinoideae</taxon>
        <taxon>Arundineae</taxon>
        <taxon>Arundo</taxon>
    </lineage>
</organism>
<evidence type="ECO:0000313" key="1">
    <source>
        <dbReference type="EMBL" id="JAD49632.1"/>
    </source>
</evidence>
<protein>
    <submittedName>
        <fullName evidence="1">Uncharacterized protein</fullName>
    </submittedName>
</protein>
<dbReference type="EMBL" id="GBRH01248263">
    <property type="protein sequence ID" value="JAD49632.1"/>
    <property type="molecule type" value="Transcribed_RNA"/>
</dbReference>
<dbReference type="AlphaFoldDB" id="A0A0A9ARF6"/>
<reference evidence="1" key="1">
    <citation type="submission" date="2014-09" db="EMBL/GenBank/DDBJ databases">
        <authorList>
            <person name="Magalhaes I.L.F."/>
            <person name="Oliveira U."/>
            <person name="Santos F.R."/>
            <person name="Vidigal T.H.D.A."/>
            <person name="Brescovit A.D."/>
            <person name="Santos A.J."/>
        </authorList>
    </citation>
    <scope>NUCLEOTIDE SEQUENCE</scope>
    <source>
        <tissue evidence="1">Shoot tissue taken approximately 20 cm above the soil surface</tissue>
    </source>
</reference>
<reference evidence="1" key="2">
    <citation type="journal article" date="2015" name="Data Brief">
        <title>Shoot transcriptome of the giant reed, Arundo donax.</title>
        <authorList>
            <person name="Barrero R.A."/>
            <person name="Guerrero F.D."/>
            <person name="Moolhuijzen P."/>
            <person name="Goolsby J.A."/>
            <person name="Tidwell J."/>
            <person name="Bellgard S.E."/>
            <person name="Bellgard M.I."/>
        </authorList>
    </citation>
    <scope>NUCLEOTIDE SEQUENCE</scope>
    <source>
        <tissue evidence="1">Shoot tissue taken approximately 20 cm above the soil surface</tissue>
    </source>
</reference>
<name>A0A0A9ARF6_ARUDO</name>
<sequence length="46" mass="5250">MFLVVTPLVDVRLRLQLQSIVNEILNKFVDGRMRGVLKVFGTGTYI</sequence>
<accession>A0A0A9ARF6</accession>
<proteinExistence type="predicted"/>